<dbReference type="InterPro" id="IPR052357">
    <property type="entry name" value="Orn_Lys_Arg_decarboxylase-I"/>
</dbReference>
<dbReference type="GO" id="GO:0008483">
    <property type="term" value="F:transaminase activity"/>
    <property type="evidence" value="ECO:0007669"/>
    <property type="project" value="UniProtKB-KW"/>
</dbReference>
<dbReference type="Pfam" id="PF01276">
    <property type="entry name" value="OKR_DC_1"/>
    <property type="match status" value="1"/>
</dbReference>
<dbReference type="InterPro" id="IPR008286">
    <property type="entry name" value="Prn/Lys/Arg_de-COase_C"/>
</dbReference>
<dbReference type="Proteomes" id="UP001197795">
    <property type="component" value="Unassembled WGS sequence"/>
</dbReference>
<feature type="domain" description="Orn/Lys/Arg decarboxylases family 1 pyridoxal-P attachment site" evidence="6">
    <location>
        <begin position="4"/>
        <end position="271"/>
    </location>
</feature>
<dbReference type="AlphaFoldDB" id="A0AAE3A4Y1"/>
<accession>A0AAE3A4Y1</accession>
<dbReference type="SUPFAM" id="SSF55904">
    <property type="entry name" value="Ornithine decarboxylase C-terminal domain"/>
    <property type="match status" value="1"/>
</dbReference>
<dbReference type="Gene3D" id="3.40.640.10">
    <property type="entry name" value="Type I PLP-dependent aspartate aminotransferase-like (Major domain)"/>
    <property type="match status" value="1"/>
</dbReference>
<evidence type="ECO:0000256" key="4">
    <source>
        <dbReference type="ARBA" id="ARBA00022898"/>
    </source>
</evidence>
<evidence type="ECO:0000256" key="2">
    <source>
        <dbReference type="ARBA" id="ARBA00010671"/>
    </source>
</evidence>
<dbReference type="InterPro" id="IPR000310">
    <property type="entry name" value="Orn/Lys/Arg_deCO2ase_major_dom"/>
</dbReference>
<dbReference type="InterPro" id="IPR015421">
    <property type="entry name" value="PyrdxlP-dep_Trfase_major"/>
</dbReference>
<evidence type="ECO:0000256" key="1">
    <source>
        <dbReference type="ARBA" id="ARBA00001933"/>
    </source>
</evidence>
<protein>
    <submittedName>
        <fullName evidence="8">Aminotransferase class I/II-fold pyridoxal phosphate-dependent enzyme</fullName>
    </submittedName>
</protein>
<feature type="domain" description="Orn/Lys/Arg decarboxylase C-terminal" evidence="7">
    <location>
        <begin position="394"/>
        <end position="455"/>
    </location>
</feature>
<comment type="similarity">
    <text evidence="2">Belongs to the Orn/Lys/Arg decarboxylase class-I family.</text>
</comment>
<sequence>MGELYRRLKDYSKTDYYPYHMPGHKRLLCGEFPREIMDIDITEIDGFDNLHAPEEILRRLQNEAAGLYGADESFYLINGSTCGVLAAISAAVPRGGRILMTRGAHKSAYHAAYLRNLTVSYLYPEMMEEYDIYDAVTLEQIAEAFSREPVPDAVFLVSPTYEGRIADIETIAKLVHSKGIPLIVDEAHGAHLGLAEGFAKNSCQCGADLVIHSVHKTLPALTQSALLHVNGRLVDRERLRRFLHIYQSSSPSYVLMAGIDNALQLVKEQGDYLFARLQVNYLRMLTELSECRNLHFLPLDARQDIGKLVILSPKAGLSGQQIYDILLEEYHLQLEMAAADHCLAMFTIGDSDEAYTRMTDALLAIDRDISAGKWQTQPQTEGGDSRETSLYHMQPEVSLSLADAWDAEKEEIPLAQAAGRIAGDFVNLYPPGIPVLVPGEQIEEIHCRKLAEYFRKGLKVQGVTEKDEYCITVVKNQKK</sequence>
<evidence type="ECO:0000313" key="9">
    <source>
        <dbReference type="Proteomes" id="UP001197795"/>
    </source>
</evidence>
<keyword evidence="3" id="KW-0210">Decarboxylase</keyword>
<name>A0AAE3A4Y1_9FIRM</name>
<dbReference type="Gene3D" id="3.90.100.10">
    <property type="entry name" value="Orn/Lys/Arg decarboxylase, C-terminal domain"/>
    <property type="match status" value="1"/>
</dbReference>
<keyword evidence="8" id="KW-0032">Aminotransferase</keyword>
<proteinExistence type="inferred from homology"/>
<dbReference type="InterPro" id="IPR036633">
    <property type="entry name" value="Prn/Lys/Arg_de-COase_C_sf"/>
</dbReference>
<evidence type="ECO:0000256" key="3">
    <source>
        <dbReference type="ARBA" id="ARBA00022793"/>
    </source>
</evidence>
<reference evidence="8 9" key="1">
    <citation type="submission" date="2021-10" db="EMBL/GenBank/DDBJ databases">
        <title>Anaerobic single-cell dispensing facilitates the cultivation of human gut bacteria.</title>
        <authorList>
            <person name="Afrizal A."/>
        </authorList>
    </citation>
    <scope>NUCLEOTIDE SEQUENCE [LARGE SCALE GENOMIC DNA]</scope>
    <source>
        <strain evidence="8 9">CLA-AA-H273</strain>
    </source>
</reference>
<comment type="caution">
    <text evidence="8">The sequence shown here is derived from an EMBL/GenBank/DDBJ whole genome shotgun (WGS) entry which is preliminary data.</text>
</comment>
<dbReference type="GO" id="GO:0016831">
    <property type="term" value="F:carboxy-lyase activity"/>
    <property type="evidence" value="ECO:0007669"/>
    <property type="project" value="UniProtKB-KW"/>
</dbReference>
<organism evidence="8 9">
    <name type="scientific">Waltera acetigignens</name>
    <dbReference type="NCBI Taxonomy" id="2981769"/>
    <lineage>
        <taxon>Bacteria</taxon>
        <taxon>Bacillati</taxon>
        <taxon>Bacillota</taxon>
        <taxon>Clostridia</taxon>
        <taxon>Lachnospirales</taxon>
        <taxon>Lachnospiraceae</taxon>
        <taxon>Waltera</taxon>
    </lineage>
</organism>
<dbReference type="SUPFAM" id="SSF53383">
    <property type="entry name" value="PLP-dependent transferases"/>
    <property type="match status" value="1"/>
</dbReference>
<evidence type="ECO:0000313" key="8">
    <source>
        <dbReference type="EMBL" id="MCC2120905.1"/>
    </source>
</evidence>
<dbReference type="Pfam" id="PF03711">
    <property type="entry name" value="OKR_DC_1_C"/>
    <property type="match status" value="1"/>
</dbReference>
<evidence type="ECO:0000259" key="6">
    <source>
        <dbReference type="Pfam" id="PF01276"/>
    </source>
</evidence>
<dbReference type="InterPro" id="IPR015424">
    <property type="entry name" value="PyrdxlP-dep_Trfase"/>
</dbReference>
<dbReference type="PANTHER" id="PTHR43277">
    <property type="entry name" value="ARGININE DECARBOXYLASE"/>
    <property type="match status" value="1"/>
</dbReference>
<dbReference type="EMBL" id="JAJEPV010000048">
    <property type="protein sequence ID" value="MCC2120905.1"/>
    <property type="molecule type" value="Genomic_DNA"/>
</dbReference>
<dbReference type="PANTHER" id="PTHR43277:SF3">
    <property type="entry name" value="DECARBOXYLASE, PUTATIVE-RELATED"/>
    <property type="match status" value="1"/>
</dbReference>
<keyword evidence="8" id="KW-0808">Transferase</keyword>
<keyword evidence="5" id="KW-0456">Lyase</keyword>
<keyword evidence="4" id="KW-0663">Pyridoxal phosphate</keyword>
<evidence type="ECO:0000256" key="5">
    <source>
        <dbReference type="ARBA" id="ARBA00023239"/>
    </source>
</evidence>
<comment type="cofactor">
    <cofactor evidence="1">
        <name>pyridoxal 5'-phosphate</name>
        <dbReference type="ChEBI" id="CHEBI:597326"/>
    </cofactor>
</comment>
<evidence type="ECO:0000259" key="7">
    <source>
        <dbReference type="Pfam" id="PF03711"/>
    </source>
</evidence>
<keyword evidence="9" id="KW-1185">Reference proteome</keyword>
<gene>
    <name evidence="8" type="ORF">LKD75_15135</name>
</gene>